<dbReference type="SUPFAM" id="SSF56112">
    <property type="entry name" value="Protein kinase-like (PK-like)"/>
    <property type="match status" value="1"/>
</dbReference>
<dbReference type="EMBL" id="CADEPI010001124">
    <property type="protein sequence ID" value="CAB3389029.1"/>
    <property type="molecule type" value="Genomic_DNA"/>
</dbReference>
<sequence>MCAAASAIRLEERDEIETISPHFNSTKYELRSLIAAGSFAKVFVAKHKQMNLLVAMKKGTLAGGIILSINKKP</sequence>
<name>A0A8S1E601_9INSE</name>
<keyword evidence="2" id="KW-1185">Reference proteome</keyword>
<protein>
    <recommendedName>
        <fullName evidence="3">Protein kinase domain-containing protein</fullName>
    </recommendedName>
</protein>
<dbReference type="Gene3D" id="3.30.200.20">
    <property type="entry name" value="Phosphorylase Kinase, domain 1"/>
    <property type="match status" value="1"/>
</dbReference>
<evidence type="ECO:0008006" key="3">
    <source>
        <dbReference type="Google" id="ProtNLM"/>
    </source>
</evidence>
<dbReference type="Proteomes" id="UP000494165">
    <property type="component" value="Unassembled WGS sequence"/>
</dbReference>
<reference evidence="1 2" key="1">
    <citation type="submission" date="2020-04" db="EMBL/GenBank/DDBJ databases">
        <authorList>
            <person name="Alioto T."/>
            <person name="Alioto T."/>
            <person name="Gomez Garrido J."/>
        </authorList>
    </citation>
    <scope>NUCLEOTIDE SEQUENCE [LARGE SCALE GENOMIC DNA]</scope>
</reference>
<gene>
    <name evidence="1" type="ORF">CLODIP_2_CD10232</name>
</gene>
<dbReference type="AlphaFoldDB" id="A0A8S1E601"/>
<organism evidence="1 2">
    <name type="scientific">Cloeon dipterum</name>
    <dbReference type="NCBI Taxonomy" id="197152"/>
    <lineage>
        <taxon>Eukaryota</taxon>
        <taxon>Metazoa</taxon>
        <taxon>Ecdysozoa</taxon>
        <taxon>Arthropoda</taxon>
        <taxon>Hexapoda</taxon>
        <taxon>Insecta</taxon>
        <taxon>Pterygota</taxon>
        <taxon>Palaeoptera</taxon>
        <taxon>Ephemeroptera</taxon>
        <taxon>Pisciforma</taxon>
        <taxon>Baetidae</taxon>
        <taxon>Cloeon</taxon>
    </lineage>
</organism>
<evidence type="ECO:0000313" key="2">
    <source>
        <dbReference type="Proteomes" id="UP000494165"/>
    </source>
</evidence>
<accession>A0A8S1E601</accession>
<comment type="caution">
    <text evidence="1">The sequence shown here is derived from an EMBL/GenBank/DDBJ whole genome shotgun (WGS) entry which is preliminary data.</text>
</comment>
<dbReference type="InterPro" id="IPR011009">
    <property type="entry name" value="Kinase-like_dom_sf"/>
</dbReference>
<proteinExistence type="predicted"/>
<evidence type="ECO:0000313" key="1">
    <source>
        <dbReference type="EMBL" id="CAB3389029.1"/>
    </source>
</evidence>